<evidence type="ECO:0000313" key="2">
    <source>
        <dbReference type="Proteomes" id="UP000008466"/>
    </source>
</evidence>
<dbReference type="HOGENOM" id="CLU_1785644_0_0_12"/>
<dbReference type="Proteomes" id="UP000008466">
    <property type="component" value="Chromosome"/>
</dbReference>
<dbReference type="STRING" id="158189.SpiBuddy_2488"/>
<dbReference type="EMBL" id="CP002541">
    <property type="protein sequence ID" value="ADY14301.1"/>
    <property type="molecule type" value="Genomic_DNA"/>
</dbReference>
<name>F0RRP2_SPHGB</name>
<reference evidence="2" key="1">
    <citation type="submission" date="2011-02" db="EMBL/GenBank/DDBJ databases">
        <title>Complete sequence of Spirochaeta sp. Buddy.</title>
        <authorList>
            <person name="Lucas S."/>
            <person name="Copeland A."/>
            <person name="Lapidus A."/>
            <person name="Cheng J.-F."/>
            <person name="Goodwin L."/>
            <person name="Pitluck S."/>
            <person name="Zeytun A."/>
            <person name="Detter J.C."/>
            <person name="Han C."/>
            <person name="Tapia R."/>
            <person name="Land M."/>
            <person name="Hauser L."/>
            <person name="Kyrpides N."/>
            <person name="Ivanova N."/>
            <person name="Mikhailova N."/>
            <person name="Pagani I."/>
            <person name="Ritalahti K.M."/>
            <person name="Loeffler F.E."/>
            <person name="Woyke T."/>
        </authorList>
    </citation>
    <scope>NUCLEOTIDE SEQUENCE [LARGE SCALE GENOMIC DNA]</scope>
    <source>
        <strain evidence="2">ATCC BAA-1886 / DSM 22777 / Buddy</strain>
    </source>
</reference>
<gene>
    <name evidence="1" type="ordered locus">SpiBuddy_2488</name>
</gene>
<dbReference type="eggNOG" id="ENOG502ZG4R">
    <property type="taxonomic scope" value="Bacteria"/>
</dbReference>
<proteinExistence type="predicted"/>
<evidence type="ECO:0000313" key="1">
    <source>
        <dbReference type="EMBL" id="ADY14301.1"/>
    </source>
</evidence>
<keyword evidence="2" id="KW-1185">Reference proteome</keyword>
<organism evidence="1 2">
    <name type="scientific">Sphaerochaeta globosa (strain ATCC BAA-1886 / DSM 22777 / Buddy)</name>
    <name type="common">Spirochaeta sp. (strain Buddy)</name>
    <dbReference type="NCBI Taxonomy" id="158189"/>
    <lineage>
        <taxon>Bacteria</taxon>
        <taxon>Pseudomonadati</taxon>
        <taxon>Spirochaetota</taxon>
        <taxon>Spirochaetia</taxon>
        <taxon>Spirochaetales</taxon>
        <taxon>Sphaerochaetaceae</taxon>
        <taxon>Sphaerochaeta</taxon>
    </lineage>
</organism>
<accession>F0RRP2</accession>
<dbReference type="AlphaFoldDB" id="F0RRP2"/>
<sequence length="145" mass="16795">MISNREVINSRPNYCFSDFVQACRETLSGKHVSVGLENWVHKDAYNDFNLTTKSQILEFITAGGLENMEFVNSTHYRISNEFPPPICDAYTFSSGSICGYISIFYSQQNQRWIIKSLHRCRKRDETDFALAFRKAGMLNDEKNEE</sequence>
<protein>
    <submittedName>
        <fullName evidence="1">Uncharacterized protein</fullName>
    </submittedName>
</protein>
<dbReference type="KEGG" id="sbu:SpiBuddy_2488"/>